<keyword evidence="1" id="KW-0998">Cell outer membrane</keyword>
<evidence type="ECO:0000259" key="3">
    <source>
        <dbReference type="Pfam" id="PF01835"/>
    </source>
</evidence>
<feature type="domain" description="Macroglobulin" evidence="3">
    <location>
        <begin position="46"/>
        <end position="128"/>
    </location>
</feature>
<keyword evidence="6" id="KW-1185">Reference proteome</keyword>
<keyword evidence="2" id="KW-0732">Signal</keyword>
<dbReference type="KEGG" id="hws:RNZ46_07515"/>
<evidence type="ECO:0000256" key="2">
    <source>
        <dbReference type="SAM" id="SignalP"/>
    </source>
</evidence>
<dbReference type="InterPro" id="IPR037066">
    <property type="entry name" value="Plug_dom_sf"/>
</dbReference>
<keyword evidence="1" id="KW-1134">Transmembrane beta strand</keyword>
<proteinExistence type="inferred from homology"/>
<keyword evidence="1" id="KW-0813">Transport</keyword>
<dbReference type="RefSeq" id="WP_316984763.1">
    <property type="nucleotide sequence ID" value="NZ_CP136521.1"/>
</dbReference>
<comment type="similarity">
    <text evidence="1">Belongs to the TonB-dependent receptor family.</text>
</comment>
<accession>A0AA97HRX0</accession>
<dbReference type="Pfam" id="PF01835">
    <property type="entry name" value="MG2"/>
    <property type="match status" value="1"/>
</dbReference>
<dbReference type="Gene3D" id="2.60.40.1930">
    <property type="match status" value="1"/>
</dbReference>
<name>A0AA97HRX0_9FLAO</name>
<dbReference type="GO" id="GO:0009279">
    <property type="term" value="C:cell outer membrane"/>
    <property type="evidence" value="ECO:0007669"/>
    <property type="project" value="UniProtKB-SubCell"/>
</dbReference>
<dbReference type="Pfam" id="PF07715">
    <property type="entry name" value="Plug"/>
    <property type="match status" value="1"/>
</dbReference>
<keyword evidence="1" id="KW-0472">Membrane</keyword>
<gene>
    <name evidence="5" type="ORF">RNZ46_07515</name>
</gene>
<dbReference type="InterPro" id="IPR012910">
    <property type="entry name" value="Plug_dom"/>
</dbReference>
<dbReference type="InterPro" id="IPR039426">
    <property type="entry name" value="TonB-dep_rcpt-like"/>
</dbReference>
<keyword evidence="1" id="KW-0812">Transmembrane</keyword>
<reference evidence="6" key="1">
    <citation type="submission" date="2024-06" db="EMBL/GenBank/DDBJ databases">
        <title>Hwangdonia haimaensis gen. nov., sp. nov., a member of the family Flavobacteriaceae isolated from the haima cold seep.</title>
        <authorList>
            <person name="Li J."/>
        </authorList>
    </citation>
    <scope>NUCLEOTIDE SEQUENCE [LARGE SCALE GENOMIC DNA]</scope>
    <source>
        <strain evidence="6">SCSIO 19198</strain>
    </source>
</reference>
<comment type="subcellular location">
    <subcellularLocation>
        <location evidence="1">Cell outer membrane</location>
        <topology evidence="1">Multi-pass membrane protein</topology>
    </subcellularLocation>
</comment>
<dbReference type="Proteomes" id="UP001302486">
    <property type="component" value="Chromosome"/>
</dbReference>
<evidence type="ECO:0000256" key="1">
    <source>
        <dbReference type="PROSITE-ProRule" id="PRU01360"/>
    </source>
</evidence>
<dbReference type="EMBL" id="CP136521">
    <property type="protein sequence ID" value="WOD45107.1"/>
    <property type="molecule type" value="Genomic_DNA"/>
</dbReference>
<dbReference type="Gene3D" id="2.170.130.10">
    <property type="entry name" value="TonB-dependent receptor, plug domain"/>
    <property type="match status" value="1"/>
</dbReference>
<feature type="domain" description="TonB-dependent receptor plug" evidence="4">
    <location>
        <begin position="614"/>
        <end position="701"/>
    </location>
</feature>
<evidence type="ECO:0000313" key="5">
    <source>
        <dbReference type="EMBL" id="WOD45107.1"/>
    </source>
</evidence>
<dbReference type="InterPro" id="IPR002890">
    <property type="entry name" value="MG2"/>
</dbReference>
<evidence type="ECO:0000313" key="6">
    <source>
        <dbReference type="Proteomes" id="UP001302486"/>
    </source>
</evidence>
<dbReference type="SUPFAM" id="SSF56935">
    <property type="entry name" value="Porins"/>
    <property type="match status" value="1"/>
</dbReference>
<protein>
    <submittedName>
        <fullName evidence="5">MG2 domain-containing protein</fullName>
    </submittedName>
</protein>
<sequence>MKPIFTSFSSICINLVFILLSQPVSSNNSTLFADIESKSASISKEKIYIHFDKTFYNQGESIWYKIYLVDAVNHTPETLSKVVYVDLIDPNNIIIDSETIKINEGAGHGDFKLPQNATHGAYTIRAYTNFMRNFDDARFFRKTIYVNTLRPHRGFNTATASTKPQIDFSPEGGNMVGGFLNRIVVKATNPPEKGMQINGDIIDDTNTKILHFKTSKFGLGSFQFIPENGRTYKAIVSRNGVKHAYPLPPVKNHGTTIRVDETHHGYRVNVFSSLVNGINNLELIGKQKGEMVCRAELNGKNPKAAIDLPISDLEYGLIQFQLLNKNGSVLSEELAFIDTRDLEQKITITPSKKTYEENELAEIEINFDSLFEENLKANISVAVTEVNPVINGVPDLDITSYLLLNSEIKDNIGQFGDNFDNDSLRKKTVQQILIAQDDNQYLFKDNNTNNELTFLPESGFNLSGVVRQKKNKNKPVKANVTLTYKNSKELGRDQAITDSLGRFNFSNLNFEERTFVALKAKNLSSQKYKGPFTIELDSFSPPLVKTNLISEKNTTKGNVLLKSKLNRNTEFTSQEGEIKLDPVKVTAEKKRLDRFAKKRKLTLYTTPSHTLDFKDLRISPSARNPIQALQGLFPGVHVIGDNIILRGRNSLIGNNLPLFLLDGFPTDLEMITSIPIFSIDFIDIIQSSGASIYGSRGGNGIVAVYTIDGSEENDEENERNGIISFYRPGYYQARAFNQDENDSTTLYWNPDLKLEQSNSAKIAFKTAHKSATYKVLLEGIASNGTPFRAEAYFDVKLTE</sequence>
<organism evidence="5 6">
    <name type="scientific">Hwangdonia lutea</name>
    <dbReference type="NCBI Taxonomy" id="3075823"/>
    <lineage>
        <taxon>Bacteria</taxon>
        <taxon>Pseudomonadati</taxon>
        <taxon>Bacteroidota</taxon>
        <taxon>Flavobacteriia</taxon>
        <taxon>Flavobacteriales</taxon>
        <taxon>Flavobacteriaceae</taxon>
        <taxon>Hwangdonia</taxon>
    </lineage>
</organism>
<dbReference type="PROSITE" id="PS52016">
    <property type="entry name" value="TONB_DEPENDENT_REC_3"/>
    <property type="match status" value="1"/>
</dbReference>
<dbReference type="GO" id="GO:0004866">
    <property type="term" value="F:endopeptidase inhibitor activity"/>
    <property type="evidence" value="ECO:0007669"/>
    <property type="project" value="InterPro"/>
</dbReference>
<evidence type="ECO:0000259" key="4">
    <source>
        <dbReference type="Pfam" id="PF07715"/>
    </source>
</evidence>
<dbReference type="AlphaFoldDB" id="A0AA97HRX0"/>
<feature type="chain" id="PRO_5041635780" evidence="2">
    <location>
        <begin position="27"/>
        <end position="799"/>
    </location>
</feature>
<feature type="signal peptide" evidence="2">
    <location>
        <begin position="1"/>
        <end position="26"/>
    </location>
</feature>